<sequence length="207" mass="23880">MQRTELVKTNVNAWTRQGEAAKIKERADGSRGTEMKSFTLFRRAEMNVAECNSSGRREAPAPTARAGDDEQNEGRPAVSADGPGERRWNEPPFFFFSLFFSSSSLLLFLFYFSSFLGVFFFFFFLFGGESREIQTFSAFFFFFDIKKKQKKRRRRRRKTRQRRKEKIEGMMMPMMMYRAAATVPVGSESVCGTVSSRLLQAVDRHAG</sequence>
<evidence type="ECO:0000313" key="3">
    <source>
        <dbReference type="Proteomes" id="UP000008866"/>
    </source>
</evidence>
<dbReference type="GeneID" id="9519258"/>
<dbReference type="RefSeq" id="XP_003013304.1">
    <property type="nucleotide sequence ID" value="XM_003013258.1"/>
</dbReference>
<feature type="region of interest" description="Disordered" evidence="1">
    <location>
        <begin position="52"/>
        <end position="84"/>
    </location>
</feature>
<keyword evidence="3" id="KW-1185">Reference proteome</keyword>
<dbReference type="KEGG" id="abe:ARB_00489"/>
<dbReference type="EMBL" id="ABSU01000014">
    <property type="protein sequence ID" value="EFE32664.1"/>
    <property type="molecule type" value="Genomic_DNA"/>
</dbReference>
<organism evidence="2 3">
    <name type="scientific">Arthroderma benhamiae (strain ATCC MYA-4681 / CBS 112371)</name>
    <name type="common">Trichophyton mentagrophytes</name>
    <dbReference type="NCBI Taxonomy" id="663331"/>
    <lineage>
        <taxon>Eukaryota</taxon>
        <taxon>Fungi</taxon>
        <taxon>Dikarya</taxon>
        <taxon>Ascomycota</taxon>
        <taxon>Pezizomycotina</taxon>
        <taxon>Eurotiomycetes</taxon>
        <taxon>Eurotiomycetidae</taxon>
        <taxon>Onygenales</taxon>
        <taxon>Arthrodermataceae</taxon>
        <taxon>Trichophyton</taxon>
    </lineage>
</organism>
<evidence type="ECO:0000256" key="1">
    <source>
        <dbReference type="SAM" id="MobiDB-lite"/>
    </source>
</evidence>
<comment type="caution">
    <text evidence="2">The sequence shown here is derived from an EMBL/GenBank/DDBJ whole genome shotgun (WGS) entry which is preliminary data.</text>
</comment>
<gene>
    <name evidence="2" type="ORF">ARB_00489</name>
</gene>
<name>D4AWC4_ARTBC</name>
<dbReference type="Proteomes" id="UP000008866">
    <property type="component" value="Unassembled WGS sequence"/>
</dbReference>
<dbReference type="AlphaFoldDB" id="D4AWC4"/>
<reference evidence="3" key="1">
    <citation type="journal article" date="2011" name="Genome Biol.">
        <title>Comparative and functional genomics provide insights into the pathogenicity of dermatophytic fungi.</title>
        <authorList>
            <person name="Burmester A."/>
            <person name="Shelest E."/>
            <person name="Gloeckner G."/>
            <person name="Heddergott C."/>
            <person name="Schindler S."/>
            <person name="Staib P."/>
            <person name="Heidel A."/>
            <person name="Felder M."/>
            <person name="Petzold A."/>
            <person name="Szafranski K."/>
            <person name="Feuermann M."/>
            <person name="Pedruzzi I."/>
            <person name="Priebe S."/>
            <person name="Groth M."/>
            <person name="Winkler R."/>
            <person name="Li W."/>
            <person name="Kniemeyer O."/>
            <person name="Schroeckh V."/>
            <person name="Hertweck C."/>
            <person name="Hube B."/>
            <person name="White T.C."/>
            <person name="Platzer M."/>
            <person name="Guthke R."/>
            <person name="Heitman J."/>
            <person name="Woestemeyer J."/>
            <person name="Zipfel P.F."/>
            <person name="Monod M."/>
            <person name="Brakhage A.A."/>
        </authorList>
    </citation>
    <scope>NUCLEOTIDE SEQUENCE [LARGE SCALE GENOMIC DNA]</scope>
    <source>
        <strain evidence="3">ATCC MYA-4681 / CBS 112371</strain>
    </source>
</reference>
<proteinExistence type="predicted"/>
<dbReference type="HOGENOM" id="CLU_1326085_0_0_1"/>
<accession>D4AWC4</accession>
<evidence type="ECO:0000313" key="2">
    <source>
        <dbReference type="EMBL" id="EFE32664.1"/>
    </source>
</evidence>
<protein>
    <submittedName>
        <fullName evidence="2">Uncharacterized protein</fullName>
    </submittedName>
</protein>